<feature type="domain" description="WhiA LAGLIDADG-like" evidence="6">
    <location>
        <begin position="90"/>
        <end position="180"/>
    </location>
</feature>
<feature type="domain" description="Sporulation regulator WhiA C-terminal" evidence="5">
    <location>
        <begin position="185"/>
        <end position="270"/>
    </location>
</feature>
<comment type="similarity">
    <text evidence="4">Belongs to the WhiA family.</text>
</comment>
<keyword evidence="1 4" id="KW-0132">Cell division</keyword>
<name>A0A3T0TU41_9BACT</name>
<dbReference type="Pfam" id="PF02650">
    <property type="entry name" value="HTH_WhiA"/>
    <property type="match status" value="1"/>
</dbReference>
<reference evidence="7" key="1">
    <citation type="submission" date="2019-03" db="EMBL/GenBank/DDBJ databases">
        <title>Draft Sequence and Annotation of the Mycoplasma phocicerebrale Strain 1049T Genome.</title>
        <authorList>
            <person name="Frasca S.Jr."/>
            <person name="Kutish G.F."/>
            <person name="Castellanos Gell J."/>
            <person name="Michaels D.L."/>
            <person name="Brown D.R."/>
        </authorList>
    </citation>
    <scope>NUCLEOTIDE SEQUENCE</scope>
    <source>
        <strain evidence="7">1049</strain>
    </source>
</reference>
<proteinExistence type="inferred from homology"/>
<evidence type="ECO:0000256" key="3">
    <source>
        <dbReference type="ARBA" id="ARBA00023306"/>
    </source>
</evidence>
<comment type="function">
    <text evidence="4">Involved in cell division and chromosome segregation.</text>
</comment>
<dbReference type="GO" id="GO:0051301">
    <property type="term" value="P:cell division"/>
    <property type="evidence" value="ECO:0007669"/>
    <property type="project" value="UniProtKB-UniRule"/>
</dbReference>
<evidence type="ECO:0000259" key="5">
    <source>
        <dbReference type="Pfam" id="PF02650"/>
    </source>
</evidence>
<dbReference type="Proteomes" id="UP000256585">
    <property type="component" value="Chromosome"/>
</dbReference>
<keyword evidence="8" id="KW-1185">Reference proteome</keyword>
<dbReference type="InterPro" id="IPR039518">
    <property type="entry name" value="WhiA_LAGLIDADG_dom"/>
</dbReference>
<accession>A0A3T0TU41</accession>
<feature type="domain" description="WhiA LAGLIDADG-like" evidence="6">
    <location>
        <begin position="45"/>
        <end position="81"/>
    </location>
</feature>
<dbReference type="RefSeq" id="WP_116171544.1">
    <property type="nucleotide sequence ID" value="NZ_CP033058.2"/>
</dbReference>
<gene>
    <name evidence="4 7" type="primary">whiA</name>
    <name evidence="7" type="ORF">DMC14_002430</name>
</gene>
<dbReference type="AlphaFoldDB" id="A0A3T0TU41"/>
<dbReference type="KEGG" id="mphc:DMC14_002430"/>
<protein>
    <recommendedName>
        <fullName evidence="4">Probable cell division protein WhiA</fullName>
    </recommendedName>
</protein>
<dbReference type="PANTHER" id="PTHR37307">
    <property type="entry name" value="CELL DIVISION PROTEIN WHIA-RELATED"/>
    <property type="match status" value="1"/>
</dbReference>
<dbReference type="InterPro" id="IPR023054">
    <property type="entry name" value="Sporulation_regulator_WhiA_C"/>
</dbReference>
<dbReference type="HAMAP" id="MF_01420">
    <property type="entry name" value="HTH_type_WhiA"/>
    <property type="match status" value="1"/>
</dbReference>
<evidence type="ECO:0000259" key="6">
    <source>
        <dbReference type="Pfam" id="PF14527"/>
    </source>
</evidence>
<evidence type="ECO:0000256" key="2">
    <source>
        <dbReference type="ARBA" id="ARBA00023125"/>
    </source>
</evidence>
<dbReference type="Gene3D" id="3.10.28.10">
    <property type="entry name" value="Homing endonucleases"/>
    <property type="match status" value="1"/>
</dbReference>
<sequence length="277" mass="33200">MKNKTFTLTIKEEIIRRPLKKQEKLNLLSGIFATSKIDNENYLLIFNNKELFNFIIELLKEFNVEFYNERKNELLIKIKSFNNPKLKMERDYFSGIFLSSGSVSDFKTSFNHLELKFYNHDKAIESVDILNKYNLNFKIIVRQNRYIIYIKKIENICDFLKAIEAINSYFKLEEYKIERDYFNNINRITNFDIYNQQRIANANTLFLENFDFIIKNKLTSYFSKEEIKFFKLKKKNLDSSLSDLVTLLTNENIIKSKSSLNHALIKLKKIVEKYKKI</sequence>
<evidence type="ECO:0000256" key="1">
    <source>
        <dbReference type="ARBA" id="ARBA00022618"/>
    </source>
</evidence>
<evidence type="ECO:0000313" key="8">
    <source>
        <dbReference type="Proteomes" id="UP000256585"/>
    </source>
</evidence>
<dbReference type="InterPro" id="IPR027434">
    <property type="entry name" value="Homing_endonucl"/>
</dbReference>
<dbReference type="EMBL" id="CP033058">
    <property type="protein sequence ID" value="AZZ65627.1"/>
    <property type="molecule type" value="Genomic_DNA"/>
</dbReference>
<dbReference type="PANTHER" id="PTHR37307:SF1">
    <property type="entry name" value="CELL DIVISION PROTEIN WHIA-RELATED"/>
    <property type="match status" value="1"/>
</dbReference>
<dbReference type="OrthoDB" id="401278at2"/>
<keyword evidence="3 4" id="KW-0131">Cell cycle</keyword>
<dbReference type="InterPro" id="IPR003802">
    <property type="entry name" value="Sporulation_regulator_WhiA"/>
</dbReference>
<evidence type="ECO:0000256" key="4">
    <source>
        <dbReference type="HAMAP-Rule" id="MF_01420"/>
    </source>
</evidence>
<evidence type="ECO:0000313" key="7">
    <source>
        <dbReference type="EMBL" id="AZZ65627.1"/>
    </source>
</evidence>
<dbReference type="GO" id="GO:0003677">
    <property type="term" value="F:DNA binding"/>
    <property type="evidence" value="ECO:0007669"/>
    <property type="project" value="UniProtKB-UniRule"/>
</dbReference>
<organism evidence="7 8">
    <name type="scientific">Metamycoplasma phocicerebrale</name>
    <dbReference type="NCBI Taxonomy" id="142649"/>
    <lineage>
        <taxon>Bacteria</taxon>
        <taxon>Bacillati</taxon>
        <taxon>Mycoplasmatota</taxon>
        <taxon>Mycoplasmoidales</taxon>
        <taxon>Metamycoplasmataceae</taxon>
        <taxon>Metamycoplasma</taxon>
    </lineage>
</organism>
<dbReference type="NCBIfam" id="TIGR00647">
    <property type="entry name" value="DNA_bind_WhiA"/>
    <property type="match status" value="1"/>
</dbReference>
<dbReference type="SUPFAM" id="SSF55608">
    <property type="entry name" value="Homing endonucleases"/>
    <property type="match status" value="1"/>
</dbReference>
<dbReference type="GO" id="GO:0043937">
    <property type="term" value="P:regulation of sporulation"/>
    <property type="evidence" value="ECO:0007669"/>
    <property type="project" value="InterPro"/>
</dbReference>
<keyword evidence="2 4" id="KW-0238">DNA-binding</keyword>
<dbReference type="Pfam" id="PF14527">
    <property type="entry name" value="LAGLIDADG_WhiA"/>
    <property type="match status" value="2"/>
</dbReference>